<evidence type="ECO:0000256" key="4">
    <source>
        <dbReference type="ARBA" id="ARBA00022840"/>
    </source>
</evidence>
<dbReference type="GO" id="GO:0004815">
    <property type="term" value="F:aspartate-tRNA ligase activity"/>
    <property type="evidence" value="ECO:0007669"/>
    <property type="project" value="TreeGrafter"/>
</dbReference>
<dbReference type="Pfam" id="PF00152">
    <property type="entry name" value="tRNA-synt_2"/>
    <property type="match status" value="1"/>
</dbReference>
<dbReference type="GO" id="GO:0005737">
    <property type="term" value="C:cytoplasm"/>
    <property type="evidence" value="ECO:0007669"/>
    <property type="project" value="InterPro"/>
</dbReference>
<dbReference type="Pfam" id="PF01336">
    <property type="entry name" value="tRNA_anti-codon"/>
    <property type="match status" value="1"/>
</dbReference>
<dbReference type="SUPFAM" id="SSF50249">
    <property type="entry name" value="Nucleic acid-binding proteins"/>
    <property type="match status" value="1"/>
</dbReference>
<feature type="domain" description="Aminoacyl-transfer RNA synthetases class-II family profile" evidence="7">
    <location>
        <begin position="142"/>
        <end position="478"/>
    </location>
</feature>
<dbReference type="Pfam" id="PF02938">
    <property type="entry name" value="GAD"/>
    <property type="match status" value="1"/>
</dbReference>
<proteinExistence type="inferred from homology"/>
<evidence type="ECO:0000313" key="8">
    <source>
        <dbReference type="EMBL" id="TSC65258.1"/>
    </source>
</evidence>
<dbReference type="PANTHER" id="PTHR22594">
    <property type="entry name" value="ASPARTYL/LYSYL-TRNA SYNTHETASE"/>
    <property type="match status" value="1"/>
</dbReference>
<name>A0A554JA69_9BACT</name>
<evidence type="ECO:0000256" key="5">
    <source>
        <dbReference type="ARBA" id="ARBA00022917"/>
    </source>
</evidence>
<dbReference type="InterPro" id="IPR004365">
    <property type="entry name" value="NA-bd_OB_tRNA"/>
</dbReference>
<dbReference type="PRINTS" id="PR01042">
    <property type="entry name" value="TRNASYNTHASP"/>
</dbReference>
<dbReference type="PANTHER" id="PTHR22594:SF5">
    <property type="entry name" value="ASPARTATE--TRNA LIGASE, MITOCHONDRIAL"/>
    <property type="match status" value="1"/>
</dbReference>
<dbReference type="SUPFAM" id="SSF55681">
    <property type="entry name" value="Class II aaRS and biotin synthetases"/>
    <property type="match status" value="1"/>
</dbReference>
<evidence type="ECO:0000256" key="3">
    <source>
        <dbReference type="ARBA" id="ARBA00022741"/>
    </source>
</evidence>
<dbReference type="Gene3D" id="3.30.930.10">
    <property type="entry name" value="Bira Bifunctional Protein, Domain 2"/>
    <property type="match status" value="1"/>
</dbReference>
<keyword evidence="3" id="KW-0547">Nucleotide-binding</keyword>
<sequence length="478" mass="54340">MKRTLAAETVSKEGQEVLVKGWVHSRRDHGNLVFIDLRDHTGLVQITVNKDLSGPEVLSVAEKIRDEWVLSVSGTVENRASELVNPNLETGKIEIKAKSIEVLTQAKTPPFPVARDEDVANEDIRLKYRFIDLRRPKIQKYLKQRAQVIKHIRNFMDDRGFWEITTPILANSSPEGARDFLVPSRLHPGKFYALPQAPQQFKQLLMVGGIPRYYQIAPCFRDEDARADRSPGEFYQLDMEMSFATQEEVWAEMEDLFKGVTEKFSTKKIQQFPFPRFKYADAMDMYGTDKPDLRFEMKLQNITDLVRDCGFSVFAQAITDGGIVKAIVASNASSFSRSQIDQLTEIAKEEGAKGLAYIVLEGKEIKSPIAKFLGDELTGKIIKEVGAQPGDVIFFAADKAEVANKVLGKVRSELGSILNLKDPSIMAWCWVYDFPMYSWNKWLDKLDFEHNPFSMPYGGIETLKTKDPYEIIAQQYDL</sequence>
<dbReference type="GO" id="GO:0003676">
    <property type="term" value="F:nucleic acid binding"/>
    <property type="evidence" value="ECO:0007669"/>
    <property type="project" value="InterPro"/>
</dbReference>
<dbReference type="EMBL" id="VMFF01000056">
    <property type="protein sequence ID" value="TSC65258.1"/>
    <property type="molecule type" value="Genomic_DNA"/>
</dbReference>
<dbReference type="PROSITE" id="PS50862">
    <property type="entry name" value="AA_TRNA_LIGASE_II"/>
    <property type="match status" value="1"/>
</dbReference>
<dbReference type="InterPro" id="IPR029351">
    <property type="entry name" value="GAD_dom"/>
</dbReference>
<accession>A0A554JA69</accession>
<evidence type="ECO:0000313" key="9">
    <source>
        <dbReference type="Proteomes" id="UP000319613"/>
    </source>
</evidence>
<dbReference type="InterPro" id="IPR047089">
    <property type="entry name" value="Asp-tRNA-ligase_1_N"/>
</dbReference>
<dbReference type="NCBIfam" id="TIGR00459">
    <property type="entry name" value="aspS_bact"/>
    <property type="match status" value="1"/>
</dbReference>
<organism evidence="8 9">
    <name type="scientific">Candidatus Doudnabacteria bacterium Gr01-1014_77</name>
    <dbReference type="NCBI Taxonomy" id="2017133"/>
    <lineage>
        <taxon>Bacteria</taxon>
        <taxon>Candidatus Doudnaibacteriota</taxon>
    </lineage>
</organism>
<dbReference type="GO" id="GO:0006422">
    <property type="term" value="P:aspartyl-tRNA aminoacylation"/>
    <property type="evidence" value="ECO:0007669"/>
    <property type="project" value="TreeGrafter"/>
</dbReference>
<dbReference type="InterPro" id="IPR004524">
    <property type="entry name" value="Asp-tRNA-ligase_1"/>
</dbReference>
<dbReference type="NCBIfam" id="NF001750">
    <property type="entry name" value="PRK00476.1"/>
    <property type="match status" value="1"/>
</dbReference>
<dbReference type="Gene3D" id="3.30.1360.30">
    <property type="entry name" value="GAD-like domain"/>
    <property type="match status" value="1"/>
</dbReference>
<evidence type="ECO:0000259" key="7">
    <source>
        <dbReference type="PROSITE" id="PS50862"/>
    </source>
</evidence>
<dbReference type="Proteomes" id="UP000319613">
    <property type="component" value="Unassembled WGS sequence"/>
</dbReference>
<reference evidence="8 9" key="1">
    <citation type="submission" date="2017-07" db="EMBL/GenBank/DDBJ databases">
        <title>Mechanisms for carbon and nitrogen cycling indicate functional differentiation within the Candidate Phyla Radiation.</title>
        <authorList>
            <person name="Danczak R.E."/>
            <person name="Johnston M.D."/>
            <person name="Kenah C."/>
            <person name="Slattery M."/>
            <person name="Wrighton K.C."/>
            <person name="Wilkins M.J."/>
        </authorList>
    </citation>
    <scope>NUCLEOTIDE SEQUENCE [LARGE SCALE GENOMIC DNA]</scope>
    <source>
        <strain evidence="8">Gr01-1014_77</strain>
    </source>
</reference>
<keyword evidence="2" id="KW-0436">Ligase</keyword>
<keyword evidence="4" id="KW-0067">ATP-binding</keyword>
<dbReference type="InterPro" id="IPR045864">
    <property type="entry name" value="aa-tRNA-synth_II/BPL/LPL"/>
</dbReference>
<comment type="similarity">
    <text evidence="1">Belongs to the class-II aminoacyl-tRNA synthetase family. Type 1 subfamily.</text>
</comment>
<dbReference type="InterPro" id="IPR004115">
    <property type="entry name" value="GAD-like_sf"/>
</dbReference>
<protein>
    <submittedName>
        <fullName evidence="8">Aspartyl-tRNA synthetase</fullName>
    </submittedName>
</protein>
<dbReference type="SUPFAM" id="SSF55261">
    <property type="entry name" value="GAD domain-like"/>
    <property type="match status" value="1"/>
</dbReference>
<dbReference type="Gene3D" id="2.40.50.140">
    <property type="entry name" value="Nucleic acid-binding proteins"/>
    <property type="match status" value="1"/>
</dbReference>
<evidence type="ECO:0000256" key="6">
    <source>
        <dbReference type="ARBA" id="ARBA00023146"/>
    </source>
</evidence>
<feature type="non-terminal residue" evidence="8">
    <location>
        <position position="478"/>
    </location>
</feature>
<comment type="caution">
    <text evidence="8">The sequence shown here is derived from an EMBL/GenBank/DDBJ whole genome shotgun (WGS) entry which is preliminary data.</text>
</comment>
<gene>
    <name evidence="8" type="ORF">G01um101477_557</name>
</gene>
<dbReference type="InterPro" id="IPR012340">
    <property type="entry name" value="NA-bd_OB-fold"/>
</dbReference>
<evidence type="ECO:0000256" key="2">
    <source>
        <dbReference type="ARBA" id="ARBA00022598"/>
    </source>
</evidence>
<dbReference type="InterPro" id="IPR006195">
    <property type="entry name" value="aa-tRNA-synth_II"/>
</dbReference>
<dbReference type="InterPro" id="IPR004364">
    <property type="entry name" value="Aa-tRNA-synt_II"/>
</dbReference>
<evidence type="ECO:0000256" key="1">
    <source>
        <dbReference type="ARBA" id="ARBA00006303"/>
    </source>
</evidence>
<dbReference type="GO" id="GO:0005524">
    <property type="term" value="F:ATP binding"/>
    <property type="evidence" value="ECO:0007669"/>
    <property type="project" value="UniProtKB-KW"/>
</dbReference>
<dbReference type="InterPro" id="IPR002312">
    <property type="entry name" value="Asp/Asn-tRNA-synth_IIb"/>
</dbReference>
<dbReference type="CDD" id="cd04317">
    <property type="entry name" value="EcAspRS_like_N"/>
    <property type="match status" value="1"/>
</dbReference>
<keyword evidence="6 8" id="KW-0030">Aminoacyl-tRNA synthetase</keyword>
<keyword evidence="5" id="KW-0648">Protein biosynthesis</keyword>
<dbReference type="AlphaFoldDB" id="A0A554JA69"/>